<evidence type="ECO:0000313" key="2">
    <source>
        <dbReference type="EMBL" id="QHT26775.1"/>
    </source>
</evidence>
<name>A0A6C0EHH0_9ZZZZ</name>
<proteinExistence type="predicted"/>
<dbReference type="InterPro" id="IPR000757">
    <property type="entry name" value="Beta-glucanase-like"/>
</dbReference>
<protein>
    <recommendedName>
        <fullName evidence="1">GH16 domain-containing protein</fullName>
    </recommendedName>
</protein>
<dbReference type="GO" id="GO:0005975">
    <property type="term" value="P:carbohydrate metabolic process"/>
    <property type="evidence" value="ECO:0007669"/>
    <property type="project" value="InterPro"/>
</dbReference>
<feature type="domain" description="GH16" evidence="1">
    <location>
        <begin position="7"/>
        <end position="41"/>
    </location>
</feature>
<accession>A0A6C0EHH0</accession>
<dbReference type="Pfam" id="PF00722">
    <property type="entry name" value="Glyco_hydro_16"/>
    <property type="match status" value="1"/>
</dbReference>
<evidence type="ECO:0000259" key="1">
    <source>
        <dbReference type="Pfam" id="PF00722"/>
    </source>
</evidence>
<dbReference type="GO" id="GO:0004553">
    <property type="term" value="F:hydrolase activity, hydrolyzing O-glycosyl compounds"/>
    <property type="evidence" value="ECO:0007669"/>
    <property type="project" value="InterPro"/>
</dbReference>
<dbReference type="SUPFAM" id="SSF49899">
    <property type="entry name" value="Concanavalin A-like lectins/glucanases"/>
    <property type="match status" value="1"/>
</dbReference>
<dbReference type="InterPro" id="IPR013320">
    <property type="entry name" value="ConA-like_dom_sf"/>
</dbReference>
<dbReference type="EMBL" id="MN739801">
    <property type="protein sequence ID" value="QHT26775.1"/>
    <property type="molecule type" value="Genomic_DNA"/>
</dbReference>
<dbReference type="Gene3D" id="2.60.120.200">
    <property type="match status" value="1"/>
</dbReference>
<reference evidence="2" key="1">
    <citation type="journal article" date="2020" name="Nature">
        <title>Giant virus diversity and host interactions through global metagenomics.</title>
        <authorList>
            <person name="Schulz F."/>
            <person name="Roux S."/>
            <person name="Paez-Espino D."/>
            <person name="Jungbluth S."/>
            <person name="Walsh D.A."/>
            <person name="Denef V.J."/>
            <person name="McMahon K.D."/>
            <person name="Konstantinidis K.T."/>
            <person name="Eloe-Fadrosh E.A."/>
            <person name="Kyrpides N.C."/>
            <person name="Woyke T."/>
        </authorList>
    </citation>
    <scope>NUCLEOTIDE SEQUENCE</scope>
    <source>
        <strain evidence="2">GVMAG-M-3300023179-2</strain>
    </source>
</reference>
<organism evidence="2">
    <name type="scientific">viral metagenome</name>
    <dbReference type="NCBI Taxonomy" id="1070528"/>
    <lineage>
        <taxon>unclassified sequences</taxon>
        <taxon>metagenomes</taxon>
        <taxon>organismal metagenomes</taxon>
    </lineage>
</organism>
<sequence length="107" mass="12850">MFNKPLYNDFYTYSIEWKPNIINWYINDTLFFTATNENLKKINNNYNWIFNDRFFYLLVNTAVGGNFGGAFPNSINYIYKNLPNYNEMIIKHIKIYKTIDGYGEIKI</sequence>
<dbReference type="AlphaFoldDB" id="A0A6C0EHH0"/>